<accession>A0A147GX50</accession>
<proteinExistence type="predicted"/>
<evidence type="ECO:0008006" key="4">
    <source>
        <dbReference type="Google" id="ProtNLM"/>
    </source>
</evidence>
<gene>
    <name evidence="2" type="ORF">NS331_09895</name>
</gene>
<dbReference type="EMBL" id="LDSL01000060">
    <property type="protein sequence ID" value="KTT22197.1"/>
    <property type="molecule type" value="Genomic_DNA"/>
</dbReference>
<evidence type="ECO:0000313" key="3">
    <source>
        <dbReference type="Proteomes" id="UP000072741"/>
    </source>
</evidence>
<keyword evidence="1" id="KW-0732">Signal</keyword>
<keyword evidence="3" id="KW-1185">Reference proteome</keyword>
<name>A0A147GX50_9BURK</name>
<evidence type="ECO:0000256" key="1">
    <source>
        <dbReference type="SAM" id="SignalP"/>
    </source>
</evidence>
<dbReference type="Proteomes" id="UP000072741">
    <property type="component" value="Unassembled WGS sequence"/>
</dbReference>
<comment type="caution">
    <text evidence="2">The sequence shown here is derived from an EMBL/GenBank/DDBJ whole genome shotgun (WGS) entry which is preliminary data.</text>
</comment>
<dbReference type="OrthoDB" id="8858896at2"/>
<dbReference type="RefSeq" id="WP_058641836.1">
    <property type="nucleotide sequence ID" value="NZ_LDSL01000060.1"/>
</dbReference>
<feature type="signal peptide" evidence="1">
    <location>
        <begin position="1"/>
        <end position="23"/>
    </location>
</feature>
<sequence length="146" mass="15311">MTAAPVLRLACRLLIAALFVSSAAGCVDGYPTEDVMALDAMSPADHVKALNRRLAEGGGESATVALDADCRLSADGTAAAPAMPLAQMGVRFDTDADSGRYLVLVNEAPQQPPRLVFEVKDWVAAVAFRSHLQQLQRLCTTPTAAG</sequence>
<feature type="chain" id="PRO_5007546768" description="Lipoprotein" evidence="1">
    <location>
        <begin position="24"/>
        <end position="146"/>
    </location>
</feature>
<evidence type="ECO:0000313" key="2">
    <source>
        <dbReference type="EMBL" id="KTT22197.1"/>
    </source>
</evidence>
<protein>
    <recommendedName>
        <fullName evidence="4">Lipoprotein</fullName>
    </recommendedName>
</protein>
<organism evidence="2 3">
    <name type="scientific">Pseudacidovorax intermedius</name>
    <dbReference type="NCBI Taxonomy" id="433924"/>
    <lineage>
        <taxon>Bacteria</taxon>
        <taxon>Pseudomonadati</taxon>
        <taxon>Pseudomonadota</taxon>
        <taxon>Betaproteobacteria</taxon>
        <taxon>Burkholderiales</taxon>
        <taxon>Comamonadaceae</taxon>
        <taxon>Pseudacidovorax</taxon>
    </lineage>
</organism>
<dbReference type="AlphaFoldDB" id="A0A147GX50"/>
<reference evidence="2 3" key="1">
    <citation type="journal article" date="2016" name="Front. Microbiol.">
        <title>Genomic Resource of Rice Seed Associated Bacteria.</title>
        <authorList>
            <person name="Midha S."/>
            <person name="Bansal K."/>
            <person name="Sharma S."/>
            <person name="Kumar N."/>
            <person name="Patil P.P."/>
            <person name="Chaudhry V."/>
            <person name="Patil P.B."/>
        </authorList>
    </citation>
    <scope>NUCLEOTIDE SEQUENCE [LARGE SCALE GENOMIC DNA]</scope>
    <source>
        <strain evidence="2 3">NS331</strain>
    </source>
</reference>